<sequence>MKNTQVYGINNYDNYILQGVQARKYYGAVCTVLFLVGYIFYLNCIVAVCMMALAIPFKKTYIKFKIKQQKDLLRHQFRDLLYSLSSSVSSGRQMSEALIEGSKNLSYIYDEGEPIMVELKYMTTCIKESRITDEMILKDFAYRSGVEEIISFADVYSTCRATGADVGDMIAKAAEIIMDKMTIDREIKTITAQKKAEAKIITSMPMVIIVFLNFVSPGYLDSLYHTFAGHIIMTAALGTIIISYYIMNKILEVRL</sequence>
<dbReference type="AlphaFoldDB" id="A0A6P1M8L1"/>
<evidence type="ECO:0008006" key="4">
    <source>
        <dbReference type="Google" id="ProtNLM"/>
    </source>
</evidence>
<name>A0A6P1M8L1_9FIRM</name>
<keyword evidence="3" id="KW-1185">Reference proteome</keyword>
<keyword evidence="1" id="KW-0472">Membrane</keyword>
<dbReference type="KEGG" id="amic:Ami3637_00510"/>
<evidence type="ECO:0000313" key="3">
    <source>
        <dbReference type="Proteomes" id="UP000463883"/>
    </source>
</evidence>
<keyword evidence="1" id="KW-0812">Transmembrane</keyword>
<feature type="transmembrane region" description="Helical" evidence="1">
    <location>
        <begin position="198"/>
        <end position="215"/>
    </location>
</feature>
<dbReference type="Proteomes" id="UP000463883">
    <property type="component" value="Chromosome"/>
</dbReference>
<proteinExistence type="predicted"/>
<evidence type="ECO:0000313" key="2">
    <source>
        <dbReference type="EMBL" id="QHI71069.1"/>
    </source>
</evidence>
<gene>
    <name evidence="2" type="ORF">Ami3637_00510</name>
</gene>
<keyword evidence="1" id="KW-1133">Transmembrane helix</keyword>
<dbReference type="PANTHER" id="PTHR35007:SF1">
    <property type="entry name" value="PILUS ASSEMBLY PROTEIN"/>
    <property type="match status" value="1"/>
</dbReference>
<dbReference type="RefSeq" id="WP_162360846.1">
    <property type="nucleotide sequence ID" value="NZ_CP047591.1"/>
</dbReference>
<reference evidence="2 3" key="1">
    <citation type="submission" date="2020-01" db="EMBL/GenBank/DDBJ databases">
        <title>Genomic analysis of Aminipila sp. CBA3637.</title>
        <authorList>
            <person name="Kim Y.B."/>
            <person name="Roh S.W."/>
        </authorList>
    </citation>
    <scope>NUCLEOTIDE SEQUENCE [LARGE SCALE GENOMIC DNA]</scope>
    <source>
        <strain evidence="2 3">CBA3637</strain>
    </source>
</reference>
<dbReference type="EMBL" id="CP047591">
    <property type="protein sequence ID" value="QHI71069.1"/>
    <property type="molecule type" value="Genomic_DNA"/>
</dbReference>
<protein>
    <recommendedName>
        <fullName evidence="4">Type II secretion system protein GspF domain-containing protein</fullName>
    </recommendedName>
</protein>
<organism evidence="2 3">
    <name type="scientific">Aminipila terrae</name>
    <dbReference type="NCBI Taxonomy" id="2697030"/>
    <lineage>
        <taxon>Bacteria</taxon>
        <taxon>Bacillati</taxon>
        <taxon>Bacillota</taxon>
        <taxon>Clostridia</taxon>
        <taxon>Peptostreptococcales</taxon>
        <taxon>Anaerovoracaceae</taxon>
        <taxon>Aminipila</taxon>
    </lineage>
</organism>
<feature type="transmembrane region" description="Helical" evidence="1">
    <location>
        <begin position="25"/>
        <end position="55"/>
    </location>
</feature>
<feature type="transmembrane region" description="Helical" evidence="1">
    <location>
        <begin position="227"/>
        <end position="247"/>
    </location>
</feature>
<evidence type="ECO:0000256" key="1">
    <source>
        <dbReference type="SAM" id="Phobius"/>
    </source>
</evidence>
<dbReference type="PANTHER" id="PTHR35007">
    <property type="entry name" value="INTEGRAL MEMBRANE PROTEIN-RELATED"/>
    <property type="match status" value="1"/>
</dbReference>
<accession>A0A6P1M8L1</accession>